<dbReference type="SMART" id="SM00342">
    <property type="entry name" value="HTH_ARAC"/>
    <property type="match status" value="1"/>
</dbReference>
<sequence>MPLCSLHRGRGTTNGIENRQRSRTANVSWVTGRHICQHVVQENLKLWFITRRVETKIENGCPVKNDCEKSLLELIPLNDTILSFSRLYANSIRYHHWHQCMELLYVEEGYGVVIVDNQHYTMRPGRLFLFPPLSLHKVMVEESVRDSYRRTVIHLDPWAVDRLLAPFARRQARFAALSQRGSRAQVYDLADSHPHLDHFFADYEPLLNRGQCDHEDVVCFMLQLLRFMPESASRPPRTSAALSTQVMFWVEEHYGRKFRLAEMANELNRSASYLSRRFQQETGEQIHDYLTSFRLRKACELLRHHALSISDIAQRVGFSDTTYFISCFKKRIGETPLQYRKQLSGEEVTGKG</sequence>
<dbReference type="PRINTS" id="PR00032">
    <property type="entry name" value="HTHARAC"/>
</dbReference>
<evidence type="ECO:0000256" key="3">
    <source>
        <dbReference type="ARBA" id="ARBA00023159"/>
    </source>
</evidence>
<evidence type="ECO:0000313" key="7">
    <source>
        <dbReference type="EMBL" id="UYU33139.1"/>
    </source>
</evidence>
<feature type="domain" description="HTH araC/xylS-type" evidence="6">
    <location>
        <begin position="244"/>
        <end position="342"/>
    </location>
</feature>
<proteinExistence type="predicted"/>
<dbReference type="InterPro" id="IPR018062">
    <property type="entry name" value="HTH_AraC-typ_CS"/>
</dbReference>
<dbReference type="PROSITE" id="PS01124">
    <property type="entry name" value="HTH_ARAC_FAMILY_2"/>
    <property type="match status" value="1"/>
</dbReference>
<dbReference type="Gene3D" id="1.10.10.60">
    <property type="entry name" value="Homeodomain-like"/>
    <property type="match status" value="2"/>
</dbReference>
<keyword evidence="8" id="KW-1185">Reference proteome</keyword>
<dbReference type="InterPro" id="IPR009057">
    <property type="entry name" value="Homeodomain-like_sf"/>
</dbReference>
<name>A0ABY6JHI9_9ENTR</name>
<evidence type="ECO:0000256" key="1">
    <source>
        <dbReference type="ARBA" id="ARBA00023015"/>
    </source>
</evidence>
<dbReference type="InterPro" id="IPR014710">
    <property type="entry name" value="RmlC-like_jellyroll"/>
</dbReference>
<dbReference type="PANTHER" id="PTHR43280:SF2">
    <property type="entry name" value="HTH-TYPE TRANSCRIPTIONAL REGULATOR EXSA"/>
    <property type="match status" value="1"/>
</dbReference>
<keyword evidence="1" id="KW-0805">Transcription regulation</keyword>
<evidence type="ECO:0000256" key="4">
    <source>
        <dbReference type="ARBA" id="ARBA00023163"/>
    </source>
</evidence>
<dbReference type="PANTHER" id="PTHR43280">
    <property type="entry name" value="ARAC-FAMILY TRANSCRIPTIONAL REGULATOR"/>
    <property type="match status" value="1"/>
</dbReference>
<evidence type="ECO:0000313" key="8">
    <source>
        <dbReference type="Proteomes" id="UP001156318"/>
    </source>
</evidence>
<protein>
    <recommendedName>
        <fullName evidence="5">Arabinose operon regulatory protein</fullName>
    </recommendedName>
</protein>
<dbReference type="InterPro" id="IPR018060">
    <property type="entry name" value="HTH_AraC"/>
</dbReference>
<dbReference type="Pfam" id="PF12833">
    <property type="entry name" value="HTH_18"/>
    <property type="match status" value="1"/>
</dbReference>
<accession>A0ABY6JHI9</accession>
<dbReference type="SUPFAM" id="SSF46689">
    <property type="entry name" value="Homeodomain-like"/>
    <property type="match status" value="2"/>
</dbReference>
<keyword evidence="4" id="KW-0804">Transcription</keyword>
<dbReference type="Gene3D" id="2.60.120.10">
    <property type="entry name" value="Jelly Rolls"/>
    <property type="match status" value="1"/>
</dbReference>
<dbReference type="InterPro" id="IPR020449">
    <property type="entry name" value="Tscrpt_reg_AraC-type_HTH"/>
</dbReference>
<dbReference type="SUPFAM" id="SSF51215">
    <property type="entry name" value="Regulatory protein AraC"/>
    <property type="match status" value="1"/>
</dbReference>
<reference evidence="7 8" key="1">
    <citation type="submission" date="2021-05" db="EMBL/GenBank/DDBJ databases">
        <title>Isolation, identification, and the growth promoting effects of Pantoea dispersa strain YSD J2 from the aboveground leaves of Cyperus esculentus L.Var. Sativus.</title>
        <authorList>
            <person name="Wang S."/>
            <person name="Tang X.M."/>
            <person name="Huang Y.N."/>
        </authorList>
    </citation>
    <scope>NUCLEOTIDE SEQUENCE [LARGE SCALE GENOMIC DNA]</scope>
    <source>
        <strain evidence="8">YSD YN2</strain>
    </source>
</reference>
<dbReference type="InterPro" id="IPR037923">
    <property type="entry name" value="HTH-like"/>
</dbReference>
<evidence type="ECO:0000256" key="5">
    <source>
        <dbReference type="ARBA" id="ARBA00044978"/>
    </source>
</evidence>
<dbReference type="PROSITE" id="PS00041">
    <property type="entry name" value="HTH_ARAC_FAMILY_1"/>
    <property type="match status" value="1"/>
</dbReference>
<keyword evidence="3" id="KW-0010">Activator</keyword>
<dbReference type="EMBL" id="CP074352">
    <property type="protein sequence ID" value="UYU33139.1"/>
    <property type="molecule type" value="Genomic_DNA"/>
</dbReference>
<dbReference type="Pfam" id="PF02311">
    <property type="entry name" value="AraC_binding"/>
    <property type="match status" value="1"/>
</dbReference>
<organism evidence="7 8">
    <name type="scientific">Siccibacter colletis</name>
    <dbReference type="NCBI Taxonomy" id="1505757"/>
    <lineage>
        <taxon>Bacteria</taxon>
        <taxon>Pseudomonadati</taxon>
        <taxon>Pseudomonadota</taxon>
        <taxon>Gammaproteobacteria</taxon>
        <taxon>Enterobacterales</taxon>
        <taxon>Enterobacteriaceae</taxon>
        <taxon>Siccibacter</taxon>
    </lineage>
</organism>
<evidence type="ECO:0000256" key="2">
    <source>
        <dbReference type="ARBA" id="ARBA00023125"/>
    </source>
</evidence>
<dbReference type="InterPro" id="IPR003313">
    <property type="entry name" value="AraC-bd"/>
</dbReference>
<dbReference type="Proteomes" id="UP001156318">
    <property type="component" value="Chromosome"/>
</dbReference>
<keyword evidence="2" id="KW-0238">DNA-binding</keyword>
<gene>
    <name evidence="7" type="ORF">KFZ77_06390</name>
</gene>
<evidence type="ECO:0000259" key="6">
    <source>
        <dbReference type="PROSITE" id="PS01124"/>
    </source>
</evidence>